<dbReference type="EMBL" id="CAADRN010000232">
    <property type="protein sequence ID" value="VFU15653.1"/>
    <property type="molecule type" value="Genomic_DNA"/>
</dbReference>
<evidence type="ECO:0000313" key="1">
    <source>
        <dbReference type="EMBL" id="VFU15653.1"/>
    </source>
</evidence>
<dbReference type="Gene3D" id="3.90.1680.10">
    <property type="entry name" value="SOS response associated peptidase-like"/>
    <property type="match status" value="1"/>
</dbReference>
<keyword evidence="1" id="KW-0378">Hydrolase</keyword>
<proteinExistence type="predicted"/>
<name>A0A485M179_9ZZZZ</name>
<gene>
    <name evidence="1" type="ORF">SCFA_3070001</name>
</gene>
<dbReference type="EC" id="3.4.-.-" evidence="1"/>
<dbReference type="Pfam" id="PF02586">
    <property type="entry name" value="SRAP"/>
    <property type="match status" value="1"/>
</dbReference>
<dbReference type="GO" id="GO:0016787">
    <property type="term" value="F:hydrolase activity"/>
    <property type="evidence" value="ECO:0007669"/>
    <property type="project" value="UniProtKB-KW"/>
</dbReference>
<dbReference type="AlphaFoldDB" id="A0A485M179"/>
<dbReference type="GO" id="GO:0106300">
    <property type="term" value="P:protein-DNA covalent cross-linking repair"/>
    <property type="evidence" value="ECO:0007669"/>
    <property type="project" value="InterPro"/>
</dbReference>
<accession>A0A485M179</accession>
<protein>
    <submittedName>
        <fullName evidence="1">Putative stress-associated peptidase putative general secretion pathway protein phage SPbeta</fullName>
        <ecNumber evidence="1">3.4.-.-</ecNumber>
    </submittedName>
</protein>
<reference evidence="1" key="1">
    <citation type="submission" date="2019-03" db="EMBL/GenBank/DDBJ databases">
        <authorList>
            <person name="Hao L."/>
        </authorList>
    </citation>
    <scope>NUCLEOTIDE SEQUENCE</scope>
</reference>
<dbReference type="InterPro" id="IPR036590">
    <property type="entry name" value="SRAP-like"/>
</dbReference>
<sequence>MPVILDREQDYETWLAPAETGSLKGLLGTYRGKMEFYPVSSLVNSPKNDHPGLIQRSGI</sequence>
<organism evidence="1">
    <name type="scientific">anaerobic digester metagenome</name>
    <dbReference type="NCBI Taxonomy" id="1263854"/>
    <lineage>
        <taxon>unclassified sequences</taxon>
        <taxon>metagenomes</taxon>
        <taxon>ecological metagenomes</taxon>
    </lineage>
</organism>
<dbReference type="GO" id="GO:0003697">
    <property type="term" value="F:single-stranded DNA binding"/>
    <property type="evidence" value="ECO:0007669"/>
    <property type="project" value="InterPro"/>
</dbReference>
<dbReference type="SUPFAM" id="SSF143081">
    <property type="entry name" value="BB1717-like"/>
    <property type="match status" value="1"/>
</dbReference>
<dbReference type="InterPro" id="IPR003738">
    <property type="entry name" value="SRAP"/>
</dbReference>